<evidence type="ECO:0000259" key="3">
    <source>
        <dbReference type="Pfam" id="PF02769"/>
    </source>
</evidence>
<dbReference type="InterPro" id="IPR016188">
    <property type="entry name" value="PurM-like_N"/>
</dbReference>
<dbReference type="InterPro" id="IPR036921">
    <property type="entry name" value="PurM-like_N_sf"/>
</dbReference>
<dbReference type="InterPro" id="IPR010918">
    <property type="entry name" value="PurM-like_C_dom"/>
</dbReference>
<evidence type="ECO:0000313" key="4">
    <source>
        <dbReference type="EMBL" id="KUH33949.1"/>
    </source>
</evidence>
<dbReference type="InterPro" id="IPR011854">
    <property type="entry name" value="HypE"/>
</dbReference>
<dbReference type="PIRSF" id="PIRSF005644">
    <property type="entry name" value="Hdrgns_mtr_HypE"/>
    <property type="match status" value="1"/>
</dbReference>
<dbReference type="CDD" id="cd06061">
    <property type="entry name" value="PurM-like1"/>
    <property type="match status" value="1"/>
</dbReference>
<feature type="domain" description="PurM-like C-terminal" evidence="3">
    <location>
        <begin position="152"/>
        <end position="310"/>
    </location>
</feature>
<feature type="domain" description="PurM-like N-terminal" evidence="2">
    <location>
        <begin position="35"/>
        <end position="140"/>
    </location>
</feature>
<comment type="similarity">
    <text evidence="1">Belongs to the HypE family.</text>
</comment>
<dbReference type="EMBL" id="LLYW01000013">
    <property type="protein sequence ID" value="KUH33949.1"/>
    <property type="molecule type" value="Genomic_DNA"/>
</dbReference>
<evidence type="ECO:0000259" key="2">
    <source>
        <dbReference type="Pfam" id="PF00586"/>
    </source>
</evidence>
<dbReference type="SUPFAM" id="SSF56042">
    <property type="entry name" value="PurM C-terminal domain-like"/>
    <property type="match status" value="1"/>
</dbReference>
<dbReference type="Gene3D" id="3.30.1330.10">
    <property type="entry name" value="PurM-like, N-terminal domain"/>
    <property type="match status" value="1"/>
</dbReference>
<name>A0A100XYQ3_9EURY</name>
<keyword evidence="5" id="KW-1185">Reference proteome</keyword>
<dbReference type="Pfam" id="PF00586">
    <property type="entry name" value="AIRS"/>
    <property type="match status" value="1"/>
</dbReference>
<dbReference type="GO" id="GO:0051604">
    <property type="term" value="P:protein maturation"/>
    <property type="evidence" value="ECO:0007669"/>
    <property type="project" value="TreeGrafter"/>
</dbReference>
<sequence>MLPVGKIPPEKLRELVFNRLGARGERVIIGADLGVDAAAIDFGETVLVASTDPITGAGEGIGFYAVHVNANDVATFGARPKWFLASILLPENSDDAILSGITEELHRSAAKLGVAIVGGHTEVTPGLDRPIVVGTMLGEVPRGKLVTSNGSKPGDAIILTKWAGLEGTSIIAGERAEELERAFGREFVKRARKFIEMISVVEDALTANEVGVHAMHDPTEGGIANGLHEMADAAGLGFRVHLERIPIREETLGICRFYGLNPLALISSGALMIAAPRDGVDEILNALREKGINASVIGEFVEDPGVRVIVENGEERPLERPESDELWKVV</sequence>
<organism evidence="4 5">
    <name type="scientific">Thermococcus celericrescens</name>
    <dbReference type="NCBI Taxonomy" id="227598"/>
    <lineage>
        <taxon>Archaea</taxon>
        <taxon>Methanobacteriati</taxon>
        <taxon>Methanobacteriota</taxon>
        <taxon>Thermococci</taxon>
        <taxon>Thermococcales</taxon>
        <taxon>Thermococcaceae</taxon>
        <taxon>Thermococcus</taxon>
    </lineage>
</organism>
<accession>A0A100XYQ3</accession>
<dbReference type="Proteomes" id="UP000053462">
    <property type="component" value="Unassembled WGS sequence"/>
</dbReference>
<evidence type="ECO:0000256" key="1">
    <source>
        <dbReference type="ARBA" id="ARBA00006243"/>
    </source>
</evidence>
<dbReference type="RefSeq" id="WP_058938458.1">
    <property type="nucleotide sequence ID" value="NZ_LLYW01000013.1"/>
</dbReference>
<reference evidence="4 5" key="1">
    <citation type="submission" date="2015-10" db="EMBL/GenBank/DDBJ databases">
        <title>Draft genome sequence of Thermococcus celericrescens strain DSM 17994.</title>
        <authorList>
            <person name="Hong S.-J."/>
            <person name="Park C.-E."/>
            <person name="Shin J.-H."/>
        </authorList>
    </citation>
    <scope>NUCLEOTIDE SEQUENCE [LARGE SCALE GENOMIC DNA]</scope>
    <source>
        <strain evidence="4 5">DSM 17994</strain>
    </source>
</reference>
<dbReference type="PANTHER" id="PTHR30303">
    <property type="entry name" value="HYDROGENASE ISOENZYMES FORMATION PROTEIN HYPE"/>
    <property type="match status" value="1"/>
</dbReference>
<dbReference type="Gene3D" id="3.90.650.10">
    <property type="entry name" value="PurM-like C-terminal domain"/>
    <property type="match status" value="1"/>
</dbReference>
<evidence type="ECO:0000313" key="5">
    <source>
        <dbReference type="Proteomes" id="UP000053462"/>
    </source>
</evidence>
<comment type="caution">
    <text evidence="4">The sequence shown here is derived from an EMBL/GenBank/DDBJ whole genome shotgun (WGS) entry which is preliminary data.</text>
</comment>
<dbReference type="SUPFAM" id="SSF55326">
    <property type="entry name" value="PurM N-terminal domain-like"/>
    <property type="match status" value="1"/>
</dbReference>
<gene>
    <name evidence="4" type="ORF">APY94_04255</name>
</gene>
<dbReference type="OrthoDB" id="31494at2157"/>
<dbReference type="STRING" id="227598.APY94_04255"/>
<dbReference type="Pfam" id="PF02769">
    <property type="entry name" value="AIRS_C"/>
    <property type="match status" value="1"/>
</dbReference>
<proteinExistence type="inferred from homology"/>
<dbReference type="PANTHER" id="PTHR30303:SF4">
    <property type="entry name" value="HYDROGENASE EXPRESSION_FORMATION PROTEIN HYPE"/>
    <property type="match status" value="1"/>
</dbReference>
<dbReference type="InterPro" id="IPR036676">
    <property type="entry name" value="PurM-like_C_sf"/>
</dbReference>
<protein>
    <submittedName>
        <fullName evidence="4">Hydrogenase</fullName>
    </submittedName>
</protein>
<dbReference type="AlphaFoldDB" id="A0A100XYQ3"/>